<reference evidence="1" key="1">
    <citation type="submission" date="2024-06" db="EMBL/GenBank/DDBJ databases">
        <authorList>
            <person name="Mutai I.J."/>
            <person name="Gurusinghe A."/>
            <person name="Wang B."/>
            <person name="Clark M."/>
            <person name="Bhandare S.G."/>
        </authorList>
    </citation>
    <scope>NUCLEOTIDE SEQUENCE</scope>
</reference>
<organism evidence="1">
    <name type="scientific">Salmonella phage vB_SE130_2P</name>
    <dbReference type="NCBI Taxonomy" id="3236707"/>
    <lineage>
        <taxon>Viruses</taxon>
    </lineage>
</organism>
<evidence type="ECO:0000313" key="1">
    <source>
        <dbReference type="EMBL" id="XDJ01656.1"/>
    </source>
</evidence>
<protein>
    <submittedName>
        <fullName evidence="1">Uncharacterized protein</fullName>
    </submittedName>
</protein>
<accession>A0AB39C4W0</accession>
<name>A0AB39C4W0_9VIRU</name>
<sequence>MALQPYKGAMTAQFYVLDTMLGVTPIIRCGSRSATLAAFRP</sequence>
<dbReference type="EMBL" id="PP935706">
    <property type="protein sequence ID" value="XDJ01656.1"/>
    <property type="molecule type" value="Genomic_DNA"/>
</dbReference>
<proteinExistence type="predicted"/>